<reference evidence="1 2" key="1">
    <citation type="submission" date="2015-03" db="EMBL/GenBank/DDBJ databases">
        <authorList>
            <person name="Murphy D."/>
        </authorList>
    </citation>
    <scope>NUCLEOTIDE SEQUENCE [LARGE SCALE GENOMIC DNA]</scope>
    <source>
        <strain evidence="1 2">D16</strain>
    </source>
</reference>
<proteinExistence type="predicted"/>
<protein>
    <submittedName>
        <fullName evidence="1">TetR family transcriptional regulator</fullName>
    </submittedName>
</protein>
<accession>A0A0U1DGG6</accession>
<dbReference type="EMBL" id="CTEF01000002">
    <property type="protein sequence ID" value="CQD15116.1"/>
    <property type="molecule type" value="Genomic_DNA"/>
</dbReference>
<evidence type="ECO:0000313" key="1">
    <source>
        <dbReference type="EMBL" id="CQD15116.1"/>
    </source>
</evidence>
<dbReference type="Proteomes" id="UP000182227">
    <property type="component" value="Unassembled WGS sequence"/>
</dbReference>
<sequence>MIGGALYWRQSVMQIDADDDYLDRLTDAILALVAADSRSPKR</sequence>
<organism evidence="1 2">
    <name type="scientific">Mycolicibacterium conceptionense</name>
    <dbReference type="NCBI Taxonomy" id="451644"/>
    <lineage>
        <taxon>Bacteria</taxon>
        <taxon>Bacillati</taxon>
        <taxon>Actinomycetota</taxon>
        <taxon>Actinomycetes</taxon>
        <taxon>Mycobacteriales</taxon>
        <taxon>Mycobacteriaceae</taxon>
        <taxon>Mycolicibacterium</taxon>
    </lineage>
</organism>
<name>A0A0U1DGG6_9MYCO</name>
<gene>
    <name evidence="1" type="ORF">BN970_03145</name>
</gene>
<evidence type="ECO:0000313" key="2">
    <source>
        <dbReference type="Proteomes" id="UP000182227"/>
    </source>
</evidence>
<dbReference type="AlphaFoldDB" id="A0A0U1DGG6"/>